<proteinExistence type="predicted"/>
<evidence type="ECO:0000313" key="2">
    <source>
        <dbReference type="Proteomes" id="UP000670527"/>
    </source>
</evidence>
<keyword evidence="2" id="KW-1185">Reference proteome</keyword>
<comment type="caution">
    <text evidence="1">The sequence shown here is derived from an EMBL/GenBank/DDBJ whole genome shotgun (WGS) entry which is preliminary data.</text>
</comment>
<organism evidence="1 2">
    <name type="scientific">Hymenobacter defluvii</name>
    <dbReference type="NCBI Taxonomy" id="2054411"/>
    <lineage>
        <taxon>Bacteria</taxon>
        <taxon>Pseudomonadati</taxon>
        <taxon>Bacteroidota</taxon>
        <taxon>Cytophagia</taxon>
        <taxon>Cytophagales</taxon>
        <taxon>Hymenobacteraceae</taxon>
        <taxon>Hymenobacter</taxon>
    </lineage>
</organism>
<accession>A0ABS3TDK5</accession>
<gene>
    <name evidence="1" type="ORF">J4D97_13880</name>
</gene>
<dbReference type="EMBL" id="JAGETX010000007">
    <property type="protein sequence ID" value="MBO3271746.1"/>
    <property type="molecule type" value="Genomic_DNA"/>
</dbReference>
<evidence type="ECO:0000313" key="1">
    <source>
        <dbReference type="EMBL" id="MBO3271746.1"/>
    </source>
</evidence>
<protein>
    <submittedName>
        <fullName evidence="1">Uncharacterized protein</fullName>
    </submittedName>
</protein>
<name>A0ABS3TDK5_9BACT</name>
<sequence>MLGVGEHVLIFEEAFQLEDEVLFLATKGRVQDDIAVPAPKRRVPIAWPKRNAFAADYRVGVDE</sequence>
<dbReference type="Proteomes" id="UP000670527">
    <property type="component" value="Unassembled WGS sequence"/>
</dbReference>
<dbReference type="RefSeq" id="WP_208308070.1">
    <property type="nucleotide sequence ID" value="NZ_JAGETX010000007.1"/>
</dbReference>
<reference evidence="1 2" key="1">
    <citation type="submission" date="2021-03" db="EMBL/GenBank/DDBJ databases">
        <authorList>
            <person name="Kim M.K."/>
        </authorList>
    </citation>
    <scope>NUCLEOTIDE SEQUENCE [LARGE SCALE GENOMIC DNA]</scope>
    <source>
        <strain evidence="1 2">BT507</strain>
    </source>
</reference>